<dbReference type="PROSITE" id="PS51915">
    <property type="entry name" value="ZAD"/>
    <property type="match status" value="1"/>
</dbReference>
<name>A0A0A1WWS7_ZEUCU</name>
<dbReference type="EMBL" id="GBXI01011312">
    <property type="protein sequence ID" value="JAD02980.1"/>
    <property type="molecule type" value="Transcribed_RNA"/>
</dbReference>
<keyword evidence="1 6" id="KW-0479">Metal-binding</keyword>
<organism evidence="11">
    <name type="scientific">Zeugodacus cucurbitae</name>
    <name type="common">Melon fruit fly</name>
    <name type="synonym">Bactrocera cucurbitae</name>
    <dbReference type="NCBI Taxonomy" id="28588"/>
    <lineage>
        <taxon>Eukaryota</taxon>
        <taxon>Metazoa</taxon>
        <taxon>Ecdysozoa</taxon>
        <taxon>Arthropoda</taxon>
        <taxon>Hexapoda</taxon>
        <taxon>Insecta</taxon>
        <taxon>Pterygota</taxon>
        <taxon>Neoptera</taxon>
        <taxon>Endopterygota</taxon>
        <taxon>Diptera</taxon>
        <taxon>Brachycera</taxon>
        <taxon>Muscomorpha</taxon>
        <taxon>Tephritoidea</taxon>
        <taxon>Tephritidae</taxon>
        <taxon>Zeugodacus</taxon>
        <taxon>Zeugodacus</taxon>
    </lineage>
</organism>
<evidence type="ECO:0000259" key="9">
    <source>
        <dbReference type="PROSITE" id="PS50157"/>
    </source>
</evidence>
<feature type="domain" description="C2H2-type" evidence="9">
    <location>
        <begin position="510"/>
        <end position="538"/>
    </location>
</feature>
<dbReference type="Gene3D" id="3.40.1800.20">
    <property type="match status" value="1"/>
</dbReference>
<evidence type="ECO:0000256" key="3">
    <source>
        <dbReference type="ARBA" id="ARBA00022771"/>
    </source>
</evidence>
<dbReference type="InterPro" id="IPR036236">
    <property type="entry name" value="Znf_C2H2_sf"/>
</dbReference>
<keyword evidence="2" id="KW-0677">Repeat</keyword>
<feature type="chain" id="PRO_5001982815" evidence="8">
    <location>
        <begin position="24"/>
        <end position="800"/>
    </location>
</feature>
<feature type="domain" description="C2H2-type" evidence="9">
    <location>
        <begin position="370"/>
        <end position="398"/>
    </location>
</feature>
<evidence type="ECO:0000256" key="4">
    <source>
        <dbReference type="ARBA" id="ARBA00022833"/>
    </source>
</evidence>
<evidence type="ECO:0000256" key="7">
    <source>
        <dbReference type="SAM" id="MobiDB-lite"/>
    </source>
</evidence>
<feature type="region of interest" description="Disordered" evidence="7">
    <location>
        <begin position="764"/>
        <end position="783"/>
    </location>
</feature>
<keyword evidence="4 6" id="KW-0862">Zinc</keyword>
<dbReference type="Pfam" id="PF07776">
    <property type="entry name" value="zf-AD"/>
    <property type="match status" value="1"/>
</dbReference>
<evidence type="ECO:0000256" key="2">
    <source>
        <dbReference type="ARBA" id="ARBA00022737"/>
    </source>
</evidence>
<feature type="compositionally biased region" description="Acidic residues" evidence="7">
    <location>
        <begin position="220"/>
        <end position="238"/>
    </location>
</feature>
<feature type="region of interest" description="Disordered" evidence="7">
    <location>
        <begin position="217"/>
        <end position="272"/>
    </location>
</feature>
<accession>A0A0A1WWS7</accession>
<evidence type="ECO:0000256" key="5">
    <source>
        <dbReference type="PROSITE-ProRule" id="PRU00042"/>
    </source>
</evidence>
<dbReference type="Gene3D" id="3.30.160.60">
    <property type="entry name" value="Classic Zinc Finger"/>
    <property type="match status" value="5"/>
</dbReference>
<feature type="region of interest" description="Disordered" evidence="7">
    <location>
        <begin position="590"/>
        <end position="611"/>
    </location>
</feature>
<dbReference type="FunFam" id="3.30.160.60:FF:002040">
    <property type="entry name" value="zinc finger protein 70"/>
    <property type="match status" value="1"/>
</dbReference>
<feature type="binding site" evidence="6">
    <location>
        <position position="54"/>
    </location>
    <ligand>
        <name>Zn(2+)</name>
        <dbReference type="ChEBI" id="CHEBI:29105"/>
    </ligand>
</feature>
<evidence type="ECO:0000256" key="1">
    <source>
        <dbReference type="ARBA" id="ARBA00022723"/>
    </source>
</evidence>
<dbReference type="SUPFAM" id="SSF57716">
    <property type="entry name" value="Glucocorticoid receptor-like (DNA-binding domain)"/>
    <property type="match status" value="1"/>
</dbReference>
<feature type="binding site" evidence="6">
    <location>
        <position position="111"/>
    </location>
    <ligand>
        <name>Zn(2+)</name>
        <dbReference type="ChEBI" id="CHEBI:29105"/>
    </ligand>
</feature>
<feature type="domain" description="C2H2-type" evidence="9">
    <location>
        <begin position="482"/>
        <end position="509"/>
    </location>
</feature>
<evidence type="ECO:0000256" key="6">
    <source>
        <dbReference type="PROSITE-ProRule" id="PRU01263"/>
    </source>
</evidence>
<feature type="binding site" evidence="6">
    <location>
        <position position="51"/>
    </location>
    <ligand>
        <name>Zn(2+)</name>
        <dbReference type="ChEBI" id="CHEBI:29105"/>
    </ligand>
</feature>
<feature type="domain" description="C2H2-type" evidence="9">
    <location>
        <begin position="427"/>
        <end position="454"/>
    </location>
</feature>
<evidence type="ECO:0000259" key="10">
    <source>
        <dbReference type="PROSITE" id="PS51915"/>
    </source>
</evidence>
<dbReference type="Pfam" id="PF00096">
    <property type="entry name" value="zf-C2H2"/>
    <property type="match status" value="3"/>
</dbReference>
<keyword evidence="8" id="KW-0732">Signal</keyword>
<dbReference type="GO" id="GO:0008270">
    <property type="term" value="F:zinc ion binding"/>
    <property type="evidence" value="ECO:0007669"/>
    <property type="project" value="UniProtKB-UniRule"/>
</dbReference>
<proteinExistence type="predicted"/>
<dbReference type="PANTHER" id="PTHR24409">
    <property type="entry name" value="ZINC FINGER PROTEIN 142"/>
    <property type="match status" value="1"/>
</dbReference>
<dbReference type="SUPFAM" id="SSF57667">
    <property type="entry name" value="beta-beta-alpha zinc fingers"/>
    <property type="match status" value="3"/>
</dbReference>
<feature type="non-terminal residue" evidence="11">
    <location>
        <position position="1"/>
    </location>
</feature>
<feature type="compositionally biased region" description="Low complexity" evidence="7">
    <location>
        <begin position="249"/>
        <end position="260"/>
    </location>
</feature>
<feature type="compositionally biased region" description="Polar residues" evidence="7">
    <location>
        <begin position="774"/>
        <end position="783"/>
    </location>
</feature>
<feature type="signal peptide" evidence="8">
    <location>
        <begin position="1"/>
        <end position="23"/>
    </location>
</feature>
<gene>
    <name evidence="11" type="primary">wek_13</name>
    <name evidence="11" type="ORF">g.9087</name>
</gene>
<dbReference type="InterPro" id="IPR013087">
    <property type="entry name" value="Znf_C2H2_type"/>
</dbReference>
<feature type="domain" description="C2H2-type" evidence="9">
    <location>
        <begin position="454"/>
        <end position="481"/>
    </location>
</feature>
<dbReference type="GO" id="GO:0005634">
    <property type="term" value="C:nucleus"/>
    <property type="evidence" value="ECO:0007669"/>
    <property type="project" value="InterPro"/>
</dbReference>
<feature type="domain" description="ZAD" evidence="10">
    <location>
        <begin position="49"/>
        <end position="135"/>
    </location>
</feature>
<dbReference type="AlphaFoldDB" id="A0A0A1WWS7"/>
<sequence length="800" mass="90731">RIFINIRITSSLVIFCLTFIVHGKMNVVDELETEEKLNTNIDKFTSWQLWCRLCAKQDVQNISVLFKDEHMVTSAGNGEQNEFGLNLAIAKYFCVQIKLNDELPDRLCTECFSLVTSLVNFNERVIKVQEMYEAFRTLSGVSEMDYQRIRLKFGVPIDDRPHEFICRTLGEVHLHEEKPKINEFDEKSFMEEDVIDILPKVCNNVIEIKEENSIELTPPVDEDAYDFENGDICDEDPFGSESEMKSDESSNSSESSVNNSPKTHKKVRNENANVASKINSFKKSSVQENIYAKQAEEVRDEECKEIHTCKECAQTFKRISNYRTHMERKHGEIADVPKFTCTDCTFTCNTQAQLNHHAVKHLPLTKRRIVPCPHCDHKFPTKTYVAQHIKYVHMNERSFICEECGEAVRSKGQLKQHMLTHTDYAPFECEVCKKGFKNQVRLKKHMETHNPNKHICAECGLQLNSRATLNRHLLVHSDVMQHKCDFCGRAFKRAKALKNHLILHTGLKPYSCDFCDRTFANGSNCRTHKRKAHPEELAALEASGEKTYTKNIPKLAVLKSVTRAADNLAPVVSKQSGNFAFGKKPKLPPDGVGTVSRKQAKTLKQSTTTPAIAETAVANNNNASPSIHSDTQTNQTNQHIEEDALGRSIPTIDNIYNHLMKQTAINSGYDLSSTAIMNPMHTELKRPHSVESAPANNSCVAIDITNVMAQQQTPLNQQLLMPAQNAAVQNFCTEFIKQHKIGVKQQHTTAPQQQHEEISIHSPASHISQHTEELSTPSTNAAETNNFYNHLRQHTPDSYM</sequence>
<dbReference type="PROSITE" id="PS50157">
    <property type="entry name" value="ZINC_FINGER_C2H2_2"/>
    <property type="match status" value="7"/>
</dbReference>
<reference evidence="11" key="1">
    <citation type="submission" date="2014-11" db="EMBL/GenBank/DDBJ databases">
        <authorList>
            <person name="Geib S."/>
        </authorList>
    </citation>
    <scope>NUCLEOTIDE SEQUENCE</scope>
</reference>
<feature type="domain" description="C2H2-type" evidence="9">
    <location>
        <begin position="399"/>
        <end position="426"/>
    </location>
</feature>
<keyword evidence="3 5" id="KW-0863">Zinc-finger</keyword>
<feature type="domain" description="C2H2-type" evidence="9">
    <location>
        <begin position="307"/>
        <end position="330"/>
    </location>
</feature>
<dbReference type="SMART" id="SM00355">
    <property type="entry name" value="ZnF_C2H2"/>
    <property type="match status" value="8"/>
</dbReference>
<dbReference type="SMART" id="SM00868">
    <property type="entry name" value="zf-AD"/>
    <property type="match status" value="1"/>
</dbReference>
<dbReference type="InterPro" id="IPR012934">
    <property type="entry name" value="Znf_AD"/>
</dbReference>
<protein>
    <submittedName>
        <fullName evidence="11">Zinc finger protein weckle</fullName>
    </submittedName>
</protein>
<dbReference type="PROSITE" id="PS00028">
    <property type="entry name" value="ZINC_FINGER_C2H2_1"/>
    <property type="match status" value="8"/>
</dbReference>
<feature type="binding site" evidence="6">
    <location>
        <position position="108"/>
    </location>
    <ligand>
        <name>Zn(2+)</name>
        <dbReference type="ChEBI" id="CHEBI:29105"/>
    </ligand>
</feature>
<reference evidence="11" key="2">
    <citation type="journal article" date="2015" name="Gigascience">
        <title>Reconstructing a comprehensive transcriptome assembly of a white-pupal translocated strain of the pest fruit fly Bactrocera cucurbitae.</title>
        <authorList>
            <person name="Sim S.B."/>
            <person name="Calla B."/>
            <person name="Hall B."/>
            <person name="DeRego T."/>
            <person name="Geib S.M."/>
        </authorList>
    </citation>
    <scope>NUCLEOTIDE SEQUENCE</scope>
</reference>
<evidence type="ECO:0000313" key="11">
    <source>
        <dbReference type="EMBL" id="JAD02980.1"/>
    </source>
</evidence>
<evidence type="ECO:0000256" key="8">
    <source>
        <dbReference type="SAM" id="SignalP"/>
    </source>
</evidence>